<name>A0A427AL66_ENSVE</name>
<dbReference type="EMBL" id="AMZH03002050">
    <property type="protein sequence ID" value="RRT76964.1"/>
    <property type="molecule type" value="Genomic_DNA"/>
</dbReference>
<accession>A0A427AL66</accession>
<evidence type="ECO:0000256" key="2">
    <source>
        <dbReference type="SAM" id="Phobius"/>
    </source>
</evidence>
<feature type="transmembrane region" description="Helical" evidence="2">
    <location>
        <begin position="6"/>
        <end position="28"/>
    </location>
</feature>
<reference evidence="3 4" key="1">
    <citation type="journal article" date="2014" name="Agronomy (Basel)">
        <title>A Draft Genome Sequence for Ensete ventricosum, the Drought-Tolerant Tree Against Hunger.</title>
        <authorList>
            <person name="Harrison J."/>
            <person name="Moore K.A."/>
            <person name="Paszkiewicz K."/>
            <person name="Jones T."/>
            <person name="Grant M."/>
            <person name="Ambacheew D."/>
            <person name="Muzemil S."/>
            <person name="Studholme D.J."/>
        </authorList>
    </citation>
    <scope>NUCLEOTIDE SEQUENCE [LARGE SCALE GENOMIC DNA]</scope>
</reference>
<feature type="compositionally biased region" description="Basic and acidic residues" evidence="1">
    <location>
        <begin position="51"/>
        <end position="70"/>
    </location>
</feature>
<keyword evidence="2" id="KW-0812">Transmembrane</keyword>
<comment type="caution">
    <text evidence="3">The sequence shown here is derived from an EMBL/GenBank/DDBJ whole genome shotgun (WGS) entry which is preliminary data.</text>
</comment>
<dbReference type="AlphaFoldDB" id="A0A427AL66"/>
<proteinExistence type="predicted"/>
<keyword evidence="2" id="KW-0472">Membrane</keyword>
<gene>
    <name evidence="3" type="ORF">B296_00006883</name>
</gene>
<keyword evidence="2" id="KW-1133">Transmembrane helix</keyword>
<organism evidence="3 4">
    <name type="scientific">Ensete ventricosum</name>
    <name type="common">Abyssinian banana</name>
    <name type="synonym">Musa ensete</name>
    <dbReference type="NCBI Taxonomy" id="4639"/>
    <lineage>
        <taxon>Eukaryota</taxon>
        <taxon>Viridiplantae</taxon>
        <taxon>Streptophyta</taxon>
        <taxon>Embryophyta</taxon>
        <taxon>Tracheophyta</taxon>
        <taxon>Spermatophyta</taxon>
        <taxon>Magnoliopsida</taxon>
        <taxon>Liliopsida</taxon>
        <taxon>Zingiberales</taxon>
        <taxon>Musaceae</taxon>
        <taxon>Ensete</taxon>
    </lineage>
</organism>
<evidence type="ECO:0000313" key="4">
    <source>
        <dbReference type="Proteomes" id="UP000287651"/>
    </source>
</evidence>
<sequence length="190" mass="20771">MDIDGTVIWVVGVVGIVFGGVEVSGLGVEAAHLPEGRNPRIPFDLVPAAGEEQKETESRGRRAREEQTSGERDEVDAVWVWSRPKTTAATLTYYPSVYQSLDWTKTSRSFYSKCYGSFVAEVLTVPIAYHAVVFHHTLRGPYSKARVLLPAVVTCRPCPPYPFQVGCTIADPSMLVSGWLHCVGSATLAI</sequence>
<protein>
    <submittedName>
        <fullName evidence="3">Uncharacterized protein</fullName>
    </submittedName>
</protein>
<feature type="region of interest" description="Disordered" evidence="1">
    <location>
        <begin position="45"/>
        <end position="70"/>
    </location>
</feature>
<dbReference type="Proteomes" id="UP000287651">
    <property type="component" value="Unassembled WGS sequence"/>
</dbReference>
<evidence type="ECO:0000313" key="3">
    <source>
        <dbReference type="EMBL" id="RRT76964.1"/>
    </source>
</evidence>
<evidence type="ECO:0000256" key="1">
    <source>
        <dbReference type="SAM" id="MobiDB-lite"/>
    </source>
</evidence>